<sequence>MIGYVTLGTNDLQGNAPFYDAIAKEMGVGRMMDFDSFIAWGEPGGAAGVALTKPYDGNTATVGNGTMVAFEAKDKEQVRRLHEIALANGGTDEGAPGPRGDADENGLVFYAAYFRDRDGNKLNAFCMSPADG</sequence>
<accession>A0ABS7PD78</accession>
<evidence type="ECO:0000259" key="1">
    <source>
        <dbReference type="PROSITE" id="PS51819"/>
    </source>
</evidence>
<dbReference type="PROSITE" id="PS51819">
    <property type="entry name" value="VOC"/>
    <property type="match status" value="1"/>
</dbReference>
<comment type="caution">
    <text evidence="2">The sequence shown here is derived from an EMBL/GenBank/DDBJ whole genome shotgun (WGS) entry which is preliminary data.</text>
</comment>
<protein>
    <submittedName>
        <fullName evidence="2">VOC family protein</fullName>
    </submittedName>
</protein>
<dbReference type="RefSeq" id="WP_222824609.1">
    <property type="nucleotide sequence ID" value="NZ_JAHWXP010000002.1"/>
</dbReference>
<keyword evidence="3" id="KW-1185">Reference proteome</keyword>
<reference evidence="2 3" key="1">
    <citation type="submission" date="2021-07" db="EMBL/GenBank/DDBJ databases">
        <title>Alteriqipengyuania abyssalis NZ-12B nov, sp.nov isolated from deep sea sponge in pacific ocean.</title>
        <authorList>
            <person name="Tareen S."/>
            <person name="Wink J."/>
        </authorList>
    </citation>
    <scope>NUCLEOTIDE SEQUENCE [LARGE SCALE GENOMIC DNA]</scope>
    <source>
        <strain evidence="2 3">NZ-12B</strain>
    </source>
</reference>
<dbReference type="InterPro" id="IPR029068">
    <property type="entry name" value="Glyas_Bleomycin-R_OHBP_Dase"/>
</dbReference>
<gene>
    <name evidence="2" type="ORF">KYN89_08175</name>
</gene>
<dbReference type="SUPFAM" id="SSF54593">
    <property type="entry name" value="Glyoxalase/Bleomycin resistance protein/Dihydroxybiphenyl dioxygenase"/>
    <property type="match status" value="1"/>
</dbReference>
<feature type="domain" description="VOC" evidence="1">
    <location>
        <begin position="1"/>
        <end position="127"/>
    </location>
</feature>
<organism evidence="2 3">
    <name type="scientific">Alteriqipengyuania abyssalis</name>
    <dbReference type="NCBI Taxonomy" id="2860200"/>
    <lineage>
        <taxon>Bacteria</taxon>
        <taxon>Pseudomonadati</taxon>
        <taxon>Pseudomonadota</taxon>
        <taxon>Alphaproteobacteria</taxon>
        <taxon>Sphingomonadales</taxon>
        <taxon>Erythrobacteraceae</taxon>
        <taxon>Alteriqipengyuania</taxon>
    </lineage>
</organism>
<dbReference type="InterPro" id="IPR037523">
    <property type="entry name" value="VOC_core"/>
</dbReference>
<dbReference type="Pfam" id="PF00903">
    <property type="entry name" value="Glyoxalase"/>
    <property type="match status" value="1"/>
</dbReference>
<evidence type="ECO:0000313" key="3">
    <source>
        <dbReference type="Proteomes" id="UP000759298"/>
    </source>
</evidence>
<dbReference type="EMBL" id="JAHWXP010000002">
    <property type="protein sequence ID" value="MBY8337024.1"/>
    <property type="molecule type" value="Genomic_DNA"/>
</dbReference>
<dbReference type="Proteomes" id="UP000759298">
    <property type="component" value="Unassembled WGS sequence"/>
</dbReference>
<proteinExistence type="predicted"/>
<dbReference type="PANTHER" id="PTHR35006:SF1">
    <property type="entry name" value="BLL2941 PROTEIN"/>
    <property type="match status" value="1"/>
</dbReference>
<dbReference type="PANTHER" id="PTHR35006">
    <property type="entry name" value="GLYOXALASE FAMILY PROTEIN (AFU_ORTHOLOGUE AFUA_5G14830)"/>
    <property type="match status" value="1"/>
</dbReference>
<dbReference type="CDD" id="cd07262">
    <property type="entry name" value="VOC_like"/>
    <property type="match status" value="1"/>
</dbReference>
<dbReference type="InterPro" id="IPR004360">
    <property type="entry name" value="Glyas_Fos-R_dOase_dom"/>
</dbReference>
<name>A0ABS7PD78_9SPHN</name>
<evidence type="ECO:0000313" key="2">
    <source>
        <dbReference type="EMBL" id="MBY8337024.1"/>
    </source>
</evidence>
<dbReference type="Gene3D" id="3.10.180.10">
    <property type="entry name" value="2,3-Dihydroxybiphenyl 1,2-Dioxygenase, domain 1"/>
    <property type="match status" value="1"/>
</dbReference>